<keyword evidence="3" id="KW-1185">Reference proteome</keyword>
<feature type="compositionally biased region" description="Basic and acidic residues" evidence="1">
    <location>
        <begin position="76"/>
        <end position="86"/>
    </location>
</feature>
<organism evidence="2 3">
    <name type="scientific">Caenorhabditis japonica</name>
    <dbReference type="NCBI Taxonomy" id="281687"/>
    <lineage>
        <taxon>Eukaryota</taxon>
        <taxon>Metazoa</taxon>
        <taxon>Ecdysozoa</taxon>
        <taxon>Nematoda</taxon>
        <taxon>Chromadorea</taxon>
        <taxon>Rhabditida</taxon>
        <taxon>Rhabditina</taxon>
        <taxon>Rhabditomorpha</taxon>
        <taxon>Rhabditoidea</taxon>
        <taxon>Rhabditidae</taxon>
        <taxon>Peloderinae</taxon>
        <taxon>Caenorhabditis</taxon>
    </lineage>
</organism>
<feature type="compositionally biased region" description="Polar residues" evidence="1">
    <location>
        <begin position="1"/>
        <end position="13"/>
    </location>
</feature>
<reference evidence="3" key="1">
    <citation type="submission" date="2010-08" db="EMBL/GenBank/DDBJ databases">
        <authorList>
            <consortium name="Caenorhabditis japonica Sequencing Consortium"/>
            <person name="Wilson R.K."/>
        </authorList>
    </citation>
    <scope>NUCLEOTIDE SEQUENCE [LARGE SCALE GENOMIC DNA]</scope>
    <source>
        <strain evidence="3">DF5081</strain>
    </source>
</reference>
<feature type="region of interest" description="Disordered" evidence="1">
    <location>
        <begin position="61"/>
        <end position="86"/>
    </location>
</feature>
<accession>A0A8R1EAM2</accession>
<reference evidence="2" key="2">
    <citation type="submission" date="2022-06" db="UniProtKB">
        <authorList>
            <consortium name="EnsemblMetazoa"/>
        </authorList>
    </citation>
    <scope>IDENTIFICATION</scope>
    <source>
        <strain evidence="2">DF5081</strain>
    </source>
</reference>
<protein>
    <submittedName>
        <fullName evidence="2">Uncharacterized protein</fullName>
    </submittedName>
</protein>
<evidence type="ECO:0000313" key="2">
    <source>
        <dbReference type="EnsemblMetazoa" id="CJA26937.1"/>
    </source>
</evidence>
<sequence>MTSTNLFGSSIEQNGLFRAPGNPSLSSQNMNSPKMVLIASICTSLDPIILEEVLQNRRRDSVSSYASAITGSPHHSALDGERGKHF</sequence>
<proteinExistence type="predicted"/>
<evidence type="ECO:0000256" key="1">
    <source>
        <dbReference type="SAM" id="MobiDB-lite"/>
    </source>
</evidence>
<dbReference type="Proteomes" id="UP000005237">
    <property type="component" value="Unassembled WGS sequence"/>
</dbReference>
<dbReference type="EnsemblMetazoa" id="CJA26937.1">
    <property type="protein sequence ID" value="CJA26937.1"/>
    <property type="gene ID" value="WBGene00182509"/>
</dbReference>
<feature type="region of interest" description="Disordered" evidence="1">
    <location>
        <begin position="1"/>
        <end position="29"/>
    </location>
</feature>
<dbReference type="AlphaFoldDB" id="A0A8R1EAM2"/>
<evidence type="ECO:0000313" key="3">
    <source>
        <dbReference type="Proteomes" id="UP000005237"/>
    </source>
</evidence>
<name>A0A8R1EAM2_CAEJA</name>